<dbReference type="EMBL" id="MFIV01000002">
    <property type="protein sequence ID" value="OGF99967.1"/>
    <property type="molecule type" value="Genomic_DNA"/>
</dbReference>
<dbReference type="InterPro" id="IPR051673">
    <property type="entry name" value="SSDNA_exonuclease_RecJ"/>
</dbReference>
<dbReference type="InterPro" id="IPR004610">
    <property type="entry name" value="RecJ"/>
</dbReference>
<dbReference type="PANTHER" id="PTHR30255:SF2">
    <property type="entry name" value="SINGLE-STRANDED-DNA-SPECIFIC EXONUCLEASE RECJ"/>
    <property type="match status" value="1"/>
</dbReference>
<proteinExistence type="inferred from homology"/>
<gene>
    <name evidence="9" type="ORF">A2Z86_09285</name>
</gene>
<feature type="domain" description="DHHA1" evidence="7">
    <location>
        <begin position="357"/>
        <end position="445"/>
    </location>
</feature>
<evidence type="ECO:0000259" key="8">
    <source>
        <dbReference type="Pfam" id="PF17768"/>
    </source>
</evidence>
<dbReference type="Proteomes" id="UP000176992">
    <property type="component" value="Unassembled WGS sequence"/>
</dbReference>
<evidence type="ECO:0000259" key="7">
    <source>
        <dbReference type="Pfam" id="PF02272"/>
    </source>
</evidence>
<dbReference type="Pfam" id="PF01368">
    <property type="entry name" value="DHH"/>
    <property type="match status" value="1"/>
</dbReference>
<feature type="non-terminal residue" evidence="9">
    <location>
        <position position="551"/>
    </location>
</feature>
<dbReference type="Gene3D" id="3.90.1640.30">
    <property type="match status" value="1"/>
</dbReference>
<dbReference type="GO" id="GO:0008409">
    <property type="term" value="F:5'-3' exonuclease activity"/>
    <property type="evidence" value="ECO:0007669"/>
    <property type="project" value="InterPro"/>
</dbReference>
<protein>
    <recommendedName>
        <fullName evidence="2">Single-stranded-DNA-specific exonuclease RecJ</fullName>
    </recommendedName>
</protein>
<dbReference type="InterPro" id="IPR001667">
    <property type="entry name" value="DDH_dom"/>
</dbReference>
<evidence type="ECO:0000259" key="6">
    <source>
        <dbReference type="Pfam" id="PF01368"/>
    </source>
</evidence>
<dbReference type="GO" id="GO:0006281">
    <property type="term" value="P:DNA repair"/>
    <property type="evidence" value="ECO:0007669"/>
    <property type="project" value="InterPro"/>
</dbReference>
<sequence>MKHRWIGPAVNLNERVLELEQKLGLHPLVCQILSNRGFKSAESVEKFLNPSLHDLLDPYLMKGMDAAVDRVVRALQSKEKIVIYGDYDVDGITSISLMVRYLRQLNGDVGYFIPHRMVEGYGLSEAGLDSVAEMGASLVITVDCGISACEAIEYARSKGLEMIVTDHHEPGDSPLPNAEAILNPKQPGDKYPEKELAGIGVAFKFCQGISERLGVGQYQLNEHLDLVAIGSIADIVPLIGENRVFAKLGLEKMRVSEKPGIRALISLAGLENKNLDSSDIVFSMAPRINAVGRMGDAERGVRLFLSDDMEESRELAKILEEENRYRREVDVQTLEQAREAISQQIDLDERWTIVLHSESWHPGVLGIVASRLVEEYYRPTVLISFDEAGEGKGSARSVSNFHLYEALKRCAHSLEVYGGHKYAAGLQLKRESLEEFIESFDRAAHEMLDPRDLVPEIMVDLEIDLDQANDTLLESIERFRPYGPGNPKPVLVVSDLSVVGYPKIVGTNHLKMRVRKDSHQIEVIGFGMADKLKEINTAREKISIAFVLEEN</sequence>
<dbReference type="Gene3D" id="3.10.310.30">
    <property type="match status" value="1"/>
</dbReference>
<dbReference type="AlphaFoldDB" id="A0A1F5YIE0"/>
<evidence type="ECO:0000256" key="4">
    <source>
        <dbReference type="ARBA" id="ARBA00022801"/>
    </source>
</evidence>
<dbReference type="Pfam" id="PF02272">
    <property type="entry name" value="DHHA1"/>
    <property type="match status" value="1"/>
</dbReference>
<organism evidence="9 10">
    <name type="scientific">Candidatus Glassbacteria bacterium GWA2_58_10</name>
    <dbReference type="NCBI Taxonomy" id="1817865"/>
    <lineage>
        <taxon>Bacteria</taxon>
        <taxon>Candidatus Glassiibacteriota</taxon>
    </lineage>
</organism>
<evidence type="ECO:0000313" key="9">
    <source>
        <dbReference type="EMBL" id="OGF99967.1"/>
    </source>
</evidence>
<evidence type="ECO:0000256" key="5">
    <source>
        <dbReference type="ARBA" id="ARBA00022839"/>
    </source>
</evidence>
<evidence type="ECO:0000256" key="3">
    <source>
        <dbReference type="ARBA" id="ARBA00022722"/>
    </source>
</evidence>
<evidence type="ECO:0000256" key="1">
    <source>
        <dbReference type="ARBA" id="ARBA00005915"/>
    </source>
</evidence>
<keyword evidence="4" id="KW-0378">Hydrolase</keyword>
<keyword evidence="5 9" id="KW-0269">Exonuclease</keyword>
<dbReference type="InterPro" id="IPR003156">
    <property type="entry name" value="DHHA1_dom"/>
</dbReference>
<dbReference type="PANTHER" id="PTHR30255">
    <property type="entry name" value="SINGLE-STRANDED-DNA-SPECIFIC EXONUCLEASE RECJ"/>
    <property type="match status" value="1"/>
</dbReference>
<evidence type="ECO:0000256" key="2">
    <source>
        <dbReference type="ARBA" id="ARBA00019841"/>
    </source>
</evidence>
<accession>A0A1F5YIE0</accession>
<reference evidence="9 10" key="1">
    <citation type="journal article" date="2016" name="Nat. Commun.">
        <title>Thousands of microbial genomes shed light on interconnected biogeochemical processes in an aquifer system.</title>
        <authorList>
            <person name="Anantharaman K."/>
            <person name="Brown C.T."/>
            <person name="Hug L.A."/>
            <person name="Sharon I."/>
            <person name="Castelle C.J."/>
            <person name="Probst A.J."/>
            <person name="Thomas B.C."/>
            <person name="Singh A."/>
            <person name="Wilkins M.J."/>
            <person name="Karaoz U."/>
            <person name="Brodie E.L."/>
            <person name="Williams K.H."/>
            <person name="Hubbard S.S."/>
            <person name="Banfield J.F."/>
        </authorList>
    </citation>
    <scope>NUCLEOTIDE SEQUENCE [LARGE SCALE GENOMIC DNA]</scope>
</reference>
<feature type="domain" description="RecJ OB" evidence="8">
    <location>
        <begin position="459"/>
        <end position="551"/>
    </location>
</feature>
<evidence type="ECO:0000313" key="10">
    <source>
        <dbReference type="Proteomes" id="UP000176992"/>
    </source>
</evidence>
<comment type="similarity">
    <text evidence="1">Belongs to the RecJ family.</text>
</comment>
<dbReference type="InterPro" id="IPR041122">
    <property type="entry name" value="RecJ_OB"/>
</dbReference>
<name>A0A1F5YIE0_9BACT</name>
<keyword evidence="3" id="KW-0540">Nuclease</keyword>
<feature type="domain" description="DDH" evidence="6">
    <location>
        <begin position="80"/>
        <end position="230"/>
    </location>
</feature>
<comment type="caution">
    <text evidence="9">The sequence shown here is derived from an EMBL/GenBank/DDBJ whole genome shotgun (WGS) entry which is preliminary data.</text>
</comment>
<dbReference type="NCBIfam" id="TIGR00644">
    <property type="entry name" value="recJ"/>
    <property type="match status" value="1"/>
</dbReference>
<dbReference type="InterPro" id="IPR038763">
    <property type="entry name" value="DHH_sf"/>
</dbReference>
<dbReference type="GO" id="GO:0003676">
    <property type="term" value="F:nucleic acid binding"/>
    <property type="evidence" value="ECO:0007669"/>
    <property type="project" value="InterPro"/>
</dbReference>
<dbReference type="SUPFAM" id="SSF64182">
    <property type="entry name" value="DHH phosphoesterases"/>
    <property type="match status" value="1"/>
</dbReference>
<dbReference type="Pfam" id="PF17768">
    <property type="entry name" value="RecJ_OB"/>
    <property type="match status" value="1"/>
</dbReference>
<dbReference type="GO" id="GO:0006310">
    <property type="term" value="P:DNA recombination"/>
    <property type="evidence" value="ECO:0007669"/>
    <property type="project" value="InterPro"/>
</dbReference>